<dbReference type="Proteomes" id="UP000103309">
    <property type="component" value="Segment"/>
</dbReference>
<organism evidence="2 3">
    <name type="scientific">Orf virus</name>
    <name type="common">ORFV</name>
    <dbReference type="NCBI Taxonomy" id="10258"/>
    <lineage>
        <taxon>Viruses</taxon>
        <taxon>Varidnaviria</taxon>
        <taxon>Bamfordvirae</taxon>
        <taxon>Nucleocytoviricota</taxon>
        <taxon>Pokkesviricetes</taxon>
        <taxon>Chitovirales</taxon>
        <taxon>Poxviridae</taxon>
        <taxon>Chordopoxvirinae</taxon>
        <taxon>Parapoxvirus</taxon>
        <taxon>Parapoxvirus orf</taxon>
    </lineage>
</organism>
<dbReference type="EMBL" id="HM133903">
    <property type="protein sequence ID" value="ADY76905.1"/>
    <property type="molecule type" value="Genomic_DNA"/>
</dbReference>
<sequence length="270" mass="29853">MSTFFSSICATTTKLRMSTAAMVLATESYLRSSTYSLPKCSVTSVMSRYTPMPSTFTAPSLAKSERMFTHFSSISPSRRASMRRVTSHTEQRGLPSKISVSLAAAGDASEAIYGDQKLKGVAAQPRRADPARAGRRRALPCRVRGRLQRHDDHGVLVRGRRRVPRGRRGARAALDERVRERADRGLPRPRRDSDQAAAARPAPQSHARPRRAPPRVHRRRGGRRGGRGGWRPRGQAGGRARGVRRGDPRREAAKAAAHPLPAQHRQPRGR</sequence>
<accession>F1AX13</accession>
<feature type="region of interest" description="Disordered" evidence="1">
    <location>
        <begin position="118"/>
        <end position="270"/>
    </location>
</feature>
<evidence type="ECO:0000256" key="1">
    <source>
        <dbReference type="SAM" id="MobiDB-lite"/>
    </source>
</evidence>
<feature type="compositionally biased region" description="Basic and acidic residues" evidence="1">
    <location>
        <begin position="244"/>
        <end position="253"/>
    </location>
</feature>
<feature type="compositionally biased region" description="Gly residues" evidence="1">
    <location>
        <begin position="227"/>
        <end position="240"/>
    </location>
</feature>
<feature type="compositionally biased region" description="Basic residues" evidence="1">
    <location>
        <begin position="207"/>
        <end position="226"/>
    </location>
</feature>
<evidence type="ECO:0000313" key="2">
    <source>
        <dbReference type="EMBL" id="ADY76905.1"/>
    </source>
</evidence>
<feature type="compositionally biased region" description="Low complexity" evidence="1">
    <location>
        <begin position="195"/>
        <end position="206"/>
    </location>
</feature>
<proteinExistence type="predicted"/>
<organismHost>
    <name type="scientific">Homo sapiens</name>
    <name type="common">Human</name>
    <dbReference type="NCBI Taxonomy" id="9606"/>
</organismHost>
<name>F1AX13_ORFV</name>
<organismHost>
    <name type="scientific">Ovis aries</name>
    <name type="common">Sheep</name>
    <dbReference type="NCBI Taxonomy" id="9940"/>
</organismHost>
<feature type="compositionally biased region" description="Basic residues" evidence="1">
    <location>
        <begin position="158"/>
        <end position="170"/>
    </location>
</feature>
<feature type="compositionally biased region" description="Basic residues" evidence="1">
    <location>
        <begin position="133"/>
        <end position="147"/>
    </location>
</feature>
<reference evidence="2 3" key="1">
    <citation type="submission" date="2010-04" db="EMBL/GenBank/DDBJ databases">
        <title>Novel immune-modulators identified by a rapid, functional screen of the Parapox virus genome.</title>
        <authorList>
            <person name="McGuire M.J."/>
            <person name="Sykes K.F."/>
            <person name="Johnston S.A."/>
        </authorList>
    </citation>
    <scope>NUCLEOTIDE SEQUENCE [LARGE SCALE GENOMIC DNA]</scope>
    <source>
        <strain evidence="2">D1701</strain>
    </source>
</reference>
<feature type="compositionally biased region" description="Basic and acidic residues" evidence="1">
    <location>
        <begin position="173"/>
        <end position="194"/>
    </location>
</feature>
<organismHost>
    <name type="scientific">Capra hircus</name>
    <name type="common">Goat</name>
    <dbReference type="NCBI Taxonomy" id="9925"/>
</organismHost>
<protein>
    <submittedName>
        <fullName evidence="2">PP177</fullName>
    </submittedName>
</protein>
<evidence type="ECO:0000313" key="3">
    <source>
        <dbReference type="Proteomes" id="UP000103309"/>
    </source>
</evidence>